<gene>
    <name evidence="1" type="ORF">DPEC_G00154570</name>
</gene>
<evidence type="ECO:0000313" key="1">
    <source>
        <dbReference type="EMBL" id="KAJ8004031.1"/>
    </source>
</evidence>
<comment type="caution">
    <text evidence="1">The sequence shown here is derived from an EMBL/GenBank/DDBJ whole genome shotgun (WGS) entry which is preliminary data.</text>
</comment>
<organism evidence="1 2">
    <name type="scientific">Dallia pectoralis</name>
    <name type="common">Alaska blackfish</name>
    <dbReference type="NCBI Taxonomy" id="75939"/>
    <lineage>
        <taxon>Eukaryota</taxon>
        <taxon>Metazoa</taxon>
        <taxon>Chordata</taxon>
        <taxon>Craniata</taxon>
        <taxon>Vertebrata</taxon>
        <taxon>Euteleostomi</taxon>
        <taxon>Actinopterygii</taxon>
        <taxon>Neopterygii</taxon>
        <taxon>Teleostei</taxon>
        <taxon>Protacanthopterygii</taxon>
        <taxon>Esociformes</taxon>
        <taxon>Umbridae</taxon>
        <taxon>Dallia</taxon>
    </lineage>
</organism>
<dbReference type="Proteomes" id="UP001157502">
    <property type="component" value="Chromosome 12"/>
</dbReference>
<accession>A0ACC2GK83</accession>
<evidence type="ECO:0000313" key="2">
    <source>
        <dbReference type="Proteomes" id="UP001157502"/>
    </source>
</evidence>
<protein>
    <submittedName>
        <fullName evidence="1">Uncharacterized protein</fullName>
    </submittedName>
</protein>
<name>A0ACC2GK83_DALPE</name>
<dbReference type="EMBL" id="CM055739">
    <property type="protein sequence ID" value="KAJ8004031.1"/>
    <property type="molecule type" value="Genomic_DNA"/>
</dbReference>
<sequence length="240" mass="26412">MLPQKNGSDLNIPTMDTNAEELLKILADFKIKDHPYPDIVGSLTEGPSSKDNLSHEAALTSDPEHKPSKPKKNHSLLNRNPSHVKPPAGTSNNTLKIAVFVYTAIVLFCVAVLIYNRIGRRSAAWLDGREQATEPPLTSMALTSLSGLNDTLFDLEDSAEKFDKEKKSRKRSFNWRSWKLAQPSSPENVPVPATADVIQVPLSQVDHPLEEVVCIKSEAFKQDATVKPIYTGSGLTEVSI</sequence>
<keyword evidence="2" id="KW-1185">Reference proteome</keyword>
<reference evidence="1" key="1">
    <citation type="submission" date="2021-05" db="EMBL/GenBank/DDBJ databases">
        <authorList>
            <person name="Pan Q."/>
            <person name="Jouanno E."/>
            <person name="Zahm M."/>
            <person name="Klopp C."/>
            <person name="Cabau C."/>
            <person name="Louis A."/>
            <person name="Berthelot C."/>
            <person name="Parey E."/>
            <person name="Roest Crollius H."/>
            <person name="Montfort J."/>
            <person name="Robinson-Rechavi M."/>
            <person name="Bouchez O."/>
            <person name="Lampietro C."/>
            <person name="Lopez Roques C."/>
            <person name="Donnadieu C."/>
            <person name="Postlethwait J."/>
            <person name="Bobe J."/>
            <person name="Dillon D."/>
            <person name="Chandos A."/>
            <person name="von Hippel F."/>
            <person name="Guiguen Y."/>
        </authorList>
    </citation>
    <scope>NUCLEOTIDE SEQUENCE</scope>
    <source>
        <strain evidence="1">YG-Jan2019</strain>
    </source>
</reference>
<proteinExistence type="predicted"/>